<organism evidence="2 3">
    <name type="scientific">Posidoniimonas corsicana</name>
    <dbReference type="NCBI Taxonomy" id="1938618"/>
    <lineage>
        <taxon>Bacteria</taxon>
        <taxon>Pseudomonadati</taxon>
        <taxon>Planctomycetota</taxon>
        <taxon>Planctomycetia</taxon>
        <taxon>Pirellulales</taxon>
        <taxon>Lacipirellulaceae</taxon>
        <taxon>Posidoniimonas</taxon>
    </lineage>
</organism>
<feature type="region of interest" description="Disordered" evidence="1">
    <location>
        <begin position="307"/>
        <end position="329"/>
    </location>
</feature>
<evidence type="ECO:0000313" key="2">
    <source>
        <dbReference type="EMBL" id="TWT35688.1"/>
    </source>
</evidence>
<keyword evidence="3" id="KW-1185">Reference proteome</keyword>
<evidence type="ECO:0008006" key="4">
    <source>
        <dbReference type="Google" id="ProtNLM"/>
    </source>
</evidence>
<dbReference type="EMBL" id="SIHJ01000001">
    <property type="protein sequence ID" value="TWT35688.1"/>
    <property type="molecule type" value="Genomic_DNA"/>
</dbReference>
<comment type="caution">
    <text evidence="2">The sequence shown here is derived from an EMBL/GenBank/DDBJ whole genome shotgun (WGS) entry which is preliminary data.</text>
</comment>
<dbReference type="AlphaFoldDB" id="A0A5C5VAU4"/>
<dbReference type="Proteomes" id="UP000316714">
    <property type="component" value="Unassembled WGS sequence"/>
</dbReference>
<name>A0A5C5VAU4_9BACT</name>
<proteinExistence type="predicted"/>
<accession>A0A5C5VAU4</accession>
<reference evidence="2 3" key="1">
    <citation type="submission" date="2019-02" db="EMBL/GenBank/DDBJ databases">
        <title>Deep-cultivation of Planctomycetes and their phenomic and genomic characterization uncovers novel biology.</title>
        <authorList>
            <person name="Wiegand S."/>
            <person name="Jogler M."/>
            <person name="Boedeker C."/>
            <person name="Pinto D."/>
            <person name="Vollmers J."/>
            <person name="Rivas-Marin E."/>
            <person name="Kohn T."/>
            <person name="Peeters S.H."/>
            <person name="Heuer A."/>
            <person name="Rast P."/>
            <person name="Oberbeckmann S."/>
            <person name="Bunk B."/>
            <person name="Jeske O."/>
            <person name="Meyerdierks A."/>
            <person name="Storesund J.E."/>
            <person name="Kallscheuer N."/>
            <person name="Luecker S."/>
            <person name="Lage O.M."/>
            <person name="Pohl T."/>
            <person name="Merkel B.J."/>
            <person name="Hornburger P."/>
            <person name="Mueller R.-W."/>
            <person name="Bruemmer F."/>
            <person name="Labrenz M."/>
            <person name="Spormann A.M."/>
            <person name="Op Den Camp H."/>
            <person name="Overmann J."/>
            <person name="Amann R."/>
            <person name="Jetten M.S.M."/>
            <person name="Mascher T."/>
            <person name="Medema M.H."/>
            <person name="Devos D.P."/>
            <person name="Kaster A.-K."/>
            <person name="Ovreas L."/>
            <person name="Rohde M."/>
            <person name="Galperin M.Y."/>
            <person name="Jogler C."/>
        </authorList>
    </citation>
    <scope>NUCLEOTIDE SEQUENCE [LARGE SCALE GENOMIC DNA]</scope>
    <source>
        <strain evidence="2 3">KOR34</strain>
    </source>
</reference>
<dbReference type="OrthoDB" id="260154at2"/>
<sequence>MDAHRTKTALRAPWRGLFLLLTGLIGLAPIAASAAATYRTNNFVVYAQTPQLAQEIAQSAESWRKQLAIEWLGEEMPDWTEPCPIKTKVSPRLGAGGATSFLFDRGEVYGWDMNVQGSRERVLDSVLPHEITHTVFASHFRQPLPRWADEGACTTVEHRSEIAVQERLLIKFLKTGKGIPFDAMFAMKEYPADVMPLYSQGHSLTQFLIERRGKAAFLNFLSDGMQDEDWPRAIRTHYGHDGLRDLQVTWLDWVKSGRPRLAMEPAPNAIASVTPMGEEPMQYLGPITPITPAKPGGDSVYHRLNRAPHTAQGGGASVYDSRSRDIIRR</sequence>
<evidence type="ECO:0000256" key="1">
    <source>
        <dbReference type="SAM" id="MobiDB-lite"/>
    </source>
</evidence>
<gene>
    <name evidence="2" type="ORF">KOR34_05820</name>
</gene>
<dbReference type="RefSeq" id="WP_146562046.1">
    <property type="nucleotide sequence ID" value="NZ_SIHJ01000001.1"/>
</dbReference>
<evidence type="ECO:0000313" key="3">
    <source>
        <dbReference type="Proteomes" id="UP000316714"/>
    </source>
</evidence>
<protein>
    <recommendedName>
        <fullName evidence="4">Peptidase MA-like domain-containing protein</fullName>
    </recommendedName>
</protein>